<dbReference type="Proteomes" id="UP001597212">
    <property type="component" value="Unassembled WGS sequence"/>
</dbReference>
<evidence type="ECO:0008006" key="3">
    <source>
        <dbReference type="Google" id="ProtNLM"/>
    </source>
</evidence>
<dbReference type="EMBL" id="JBHTOK010000004">
    <property type="protein sequence ID" value="MFD1439904.1"/>
    <property type="molecule type" value="Genomic_DNA"/>
</dbReference>
<sequence>MAALGGLLTGLVLWLLSWWAMDERATRLIAQHEVIRLFADEVAE</sequence>
<reference evidence="2" key="1">
    <citation type="journal article" date="2019" name="Int. J. Syst. Evol. Microbiol.">
        <title>The Global Catalogue of Microorganisms (GCM) 10K type strain sequencing project: providing services to taxonomists for standard genome sequencing and annotation.</title>
        <authorList>
            <consortium name="The Broad Institute Genomics Platform"/>
            <consortium name="The Broad Institute Genome Sequencing Center for Infectious Disease"/>
            <person name="Wu L."/>
            <person name="Ma J."/>
        </authorList>
    </citation>
    <scope>NUCLEOTIDE SEQUENCE [LARGE SCALE GENOMIC DNA]</scope>
    <source>
        <strain evidence="2">CCM 8912</strain>
    </source>
</reference>
<evidence type="ECO:0000313" key="2">
    <source>
        <dbReference type="Proteomes" id="UP001597212"/>
    </source>
</evidence>
<organism evidence="1 2">
    <name type="scientific">Lacticaseibacillus hegangensis</name>
    <dbReference type="NCBI Taxonomy" id="2486010"/>
    <lineage>
        <taxon>Bacteria</taxon>
        <taxon>Bacillati</taxon>
        <taxon>Bacillota</taxon>
        <taxon>Bacilli</taxon>
        <taxon>Lactobacillales</taxon>
        <taxon>Lactobacillaceae</taxon>
        <taxon>Lacticaseibacillus</taxon>
    </lineage>
</organism>
<proteinExistence type="predicted"/>
<name>A0ABW4CT60_9LACO</name>
<comment type="caution">
    <text evidence="1">The sequence shown here is derived from an EMBL/GenBank/DDBJ whole genome shotgun (WGS) entry which is preliminary data.</text>
</comment>
<keyword evidence="2" id="KW-1185">Reference proteome</keyword>
<gene>
    <name evidence="1" type="ORF">ACFQ5K_00670</name>
</gene>
<protein>
    <recommendedName>
        <fullName evidence="3">Two-component sensor histidine kinase</fullName>
    </recommendedName>
</protein>
<dbReference type="RefSeq" id="WP_379908858.1">
    <property type="nucleotide sequence ID" value="NZ_JBHTOK010000004.1"/>
</dbReference>
<evidence type="ECO:0000313" key="1">
    <source>
        <dbReference type="EMBL" id="MFD1439904.1"/>
    </source>
</evidence>
<accession>A0ABW4CT60</accession>